<keyword evidence="5" id="KW-0804">Transcription</keyword>
<keyword evidence="3" id="KW-0238">DNA-binding</keyword>
<dbReference type="InterPro" id="IPR018060">
    <property type="entry name" value="HTH_AraC"/>
</dbReference>
<dbReference type="SUPFAM" id="SSF46689">
    <property type="entry name" value="Homeodomain-like"/>
    <property type="match status" value="1"/>
</dbReference>
<protein>
    <submittedName>
        <fullName evidence="7">Helix-turn-helix transcriptional regulator</fullName>
    </submittedName>
</protein>
<dbReference type="Pfam" id="PF12833">
    <property type="entry name" value="HTH_18"/>
    <property type="match status" value="1"/>
</dbReference>
<reference evidence="7 8" key="1">
    <citation type="submission" date="2021-02" db="EMBL/GenBank/DDBJ databases">
        <title>Niveibacterium changnyeongensis HC41.</title>
        <authorList>
            <person name="Kang M."/>
        </authorList>
    </citation>
    <scope>NUCLEOTIDE SEQUENCE [LARGE SCALE GENOMIC DNA]</scope>
    <source>
        <strain evidence="7 8">HC41</strain>
    </source>
</reference>
<proteinExistence type="predicted"/>
<accession>A0ABX7M6V5</accession>
<dbReference type="Gene3D" id="1.10.10.60">
    <property type="entry name" value="Homeodomain-like"/>
    <property type="match status" value="2"/>
</dbReference>
<evidence type="ECO:0000256" key="2">
    <source>
        <dbReference type="ARBA" id="ARBA00023015"/>
    </source>
</evidence>
<dbReference type="SMART" id="SM00342">
    <property type="entry name" value="HTH_ARAC"/>
    <property type="match status" value="1"/>
</dbReference>
<dbReference type="PRINTS" id="PR00032">
    <property type="entry name" value="HTHARAC"/>
</dbReference>
<evidence type="ECO:0000313" key="7">
    <source>
        <dbReference type="EMBL" id="QSI77246.1"/>
    </source>
</evidence>
<gene>
    <name evidence="7" type="ORF">JY500_00925</name>
</gene>
<name>A0ABX7M6V5_9RHOO</name>
<evidence type="ECO:0000256" key="1">
    <source>
        <dbReference type="ARBA" id="ARBA00022490"/>
    </source>
</evidence>
<dbReference type="PANTHER" id="PTHR46796:SF13">
    <property type="entry name" value="HTH-TYPE TRANSCRIPTIONAL ACTIVATOR RHAS"/>
    <property type="match status" value="1"/>
</dbReference>
<dbReference type="InterPro" id="IPR050204">
    <property type="entry name" value="AraC_XylS_family_regulators"/>
</dbReference>
<feature type="domain" description="HTH araC/xylS-type" evidence="6">
    <location>
        <begin position="135"/>
        <end position="236"/>
    </location>
</feature>
<evidence type="ECO:0000259" key="6">
    <source>
        <dbReference type="PROSITE" id="PS01124"/>
    </source>
</evidence>
<evidence type="ECO:0000256" key="3">
    <source>
        <dbReference type="ARBA" id="ARBA00023125"/>
    </source>
</evidence>
<sequence length="239" mass="25791">MSGRQRIETATAAMSQAPGDLLLITPGEAHESRNEGLGEMAYWCLHFDVDDPGLRQLLCLAGTTVLRAGSQVCNAVAPVIERLIACTRDGLLDGPGARLSTMALLCELLAALASGLQVHGAGSSTPPPAHLQAVGRLARWIEAQVAAPHSEESIETLIRRTGYSAAHGQALFSRVYGVAPRQYRSRIKLQRACELLRDSRYAIAAVGEALGYTDAAHFSRQFKRWCGVSPLQYRRSQGL</sequence>
<dbReference type="PROSITE" id="PS01124">
    <property type="entry name" value="HTH_ARAC_FAMILY_2"/>
    <property type="match status" value="1"/>
</dbReference>
<evidence type="ECO:0000256" key="5">
    <source>
        <dbReference type="ARBA" id="ARBA00023163"/>
    </source>
</evidence>
<dbReference type="EMBL" id="CP071060">
    <property type="protein sequence ID" value="QSI77246.1"/>
    <property type="molecule type" value="Genomic_DNA"/>
</dbReference>
<dbReference type="RefSeq" id="WP_206254748.1">
    <property type="nucleotide sequence ID" value="NZ_CP071060.1"/>
</dbReference>
<dbReference type="PANTHER" id="PTHR46796">
    <property type="entry name" value="HTH-TYPE TRANSCRIPTIONAL ACTIVATOR RHAS-RELATED"/>
    <property type="match status" value="1"/>
</dbReference>
<dbReference type="InterPro" id="IPR018062">
    <property type="entry name" value="HTH_AraC-typ_CS"/>
</dbReference>
<organism evidence="7 8">
    <name type="scientific">Niveibacterium microcysteis</name>
    <dbReference type="NCBI Taxonomy" id="2811415"/>
    <lineage>
        <taxon>Bacteria</taxon>
        <taxon>Pseudomonadati</taxon>
        <taxon>Pseudomonadota</taxon>
        <taxon>Betaproteobacteria</taxon>
        <taxon>Rhodocyclales</taxon>
        <taxon>Rhodocyclaceae</taxon>
        <taxon>Niveibacterium</taxon>
    </lineage>
</organism>
<keyword evidence="1" id="KW-0963">Cytoplasm</keyword>
<evidence type="ECO:0000256" key="4">
    <source>
        <dbReference type="ARBA" id="ARBA00023159"/>
    </source>
</evidence>
<keyword evidence="4" id="KW-0010">Activator</keyword>
<keyword evidence="2" id="KW-0805">Transcription regulation</keyword>
<keyword evidence="8" id="KW-1185">Reference proteome</keyword>
<dbReference type="PROSITE" id="PS00041">
    <property type="entry name" value="HTH_ARAC_FAMILY_1"/>
    <property type="match status" value="1"/>
</dbReference>
<dbReference type="InterPro" id="IPR037923">
    <property type="entry name" value="HTH-like"/>
</dbReference>
<evidence type="ECO:0000313" key="8">
    <source>
        <dbReference type="Proteomes" id="UP000663570"/>
    </source>
</evidence>
<dbReference type="InterPro" id="IPR020449">
    <property type="entry name" value="Tscrpt_reg_AraC-type_HTH"/>
</dbReference>
<dbReference type="SUPFAM" id="SSF51215">
    <property type="entry name" value="Regulatory protein AraC"/>
    <property type="match status" value="1"/>
</dbReference>
<dbReference type="Proteomes" id="UP000663570">
    <property type="component" value="Chromosome"/>
</dbReference>
<dbReference type="InterPro" id="IPR009057">
    <property type="entry name" value="Homeodomain-like_sf"/>
</dbReference>